<feature type="transmembrane region" description="Helical" evidence="1">
    <location>
        <begin position="42"/>
        <end position="61"/>
    </location>
</feature>
<reference evidence="3 4" key="1">
    <citation type="submission" date="2024-10" db="EMBL/GenBank/DDBJ databases">
        <title>Updated reference genomes for cyclostephanoid diatoms.</title>
        <authorList>
            <person name="Roberts W.R."/>
            <person name="Alverson A.J."/>
        </authorList>
    </citation>
    <scope>NUCLEOTIDE SEQUENCE [LARGE SCALE GENOMIC DNA]</scope>
    <source>
        <strain evidence="3 4">AJA232-27</strain>
    </source>
</reference>
<dbReference type="EMBL" id="JALLBG020000005">
    <property type="protein sequence ID" value="KAL3772733.1"/>
    <property type="molecule type" value="Genomic_DNA"/>
</dbReference>
<sequence>MTEMSRVRNSMTRRRSDYLVSIVPASSSSVMRTTAMNGSRVATLVFGVCLCTTITVTTFQLQHKVNSYMNMGSRVYSSPNSDPIIAAAVLPQNNVFAKGGTQKLLTRHDIDFEQLLQQVGSETRQYYSLASTLNVTHDVQIEHMHIKNIGHRGSPYTALENTGRSFLHAAQAGADGVELDVFLLKCGTLVVFHGSGDDTNPGLLDSYCGVEGSILDYTAEEARRLLTFNKHYDEFGCGPDEITHPDDDDTNNHYCYIHTLEEVLVTLRDHPDVKPEFAIKIELKGPSTAAPTVELVRKLDMRHRCHYSSFDHSRIAEVRALDEHAITGALFGDYVPHNFSDIAISVGASEVHLKYDTATFERVRIAHRVGLNTMAWFRGPIGMKEDYLTRYFDVGNEDEEMYKTVLRSGVQSLCVNRPDVLAKALA</sequence>
<proteinExistence type="predicted"/>
<dbReference type="Pfam" id="PF03009">
    <property type="entry name" value="GDPD"/>
    <property type="match status" value="1"/>
</dbReference>
<dbReference type="PANTHER" id="PTHR46211:SF14">
    <property type="entry name" value="GLYCEROPHOSPHODIESTER PHOSPHODIESTERASE"/>
    <property type="match status" value="1"/>
</dbReference>
<keyword evidence="1" id="KW-1133">Transmembrane helix</keyword>
<feature type="domain" description="GP-PDE" evidence="2">
    <location>
        <begin position="146"/>
        <end position="425"/>
    </location>
</feature>
<keyword evidence="1" id="KW-0472">Membrane</keyword>
<gene>
    <name evidence="3" type="ORF">ACHAWU_004978</name>
</gene>
<evidence type="ECO:0000256" key="1">
    <source>
        <dbReference type="SAM" id="Phobius"/>
    </source>
</evidence>
<keyword evidence="4" id="KW-1185">Reference proteome</keyword>
<evidence type="ECO:0000313" key="3">
    <source>
        <dbReference type="EMBL" id="KAL3772733.1"/>
    </source>
</evidence>
<name>A0ABD3NBJ5_9STRA</name>
<dbReference type="InterPro" id="IPR030395">
    <property type="entry name" value="GP_PDE_dom"/>
</dbReference>
<dbReference type="PANTHER" id="PTHR46211">
    <property type="entry name" value="GLYCEROPHOSPHORYL DIESTER PHOSPHODIESTERASE"/>
    <property type="match status" value="1"/>
</dbReference>
<dbReference type="InterPro" id="IPR017946">
    <property type="entry name" value="PLC-like_Pdiesterase_TIM-brl"/>
</dbReference>
<dbReference type="Gene3D" id="3.20.20.190">
    <property type="entry name" value="Phosphatidylinositol (PI) phosphodiesterase"/>
    <property type="match status" value="1"/>
</dbReference>
<accession>A0ABD3NBJ5</accession>
<dbReference type="SUPFAM" id="SSF51695">
    <property type="entry name" value="PLC-like phosphodiesterases"/>
    <property type="match status" value="1"/>
</dbReference>
<evidence type="ECO:0000259" key="2">
    <source>
        <dbReference type="PROSITE" id="PS51704"/>
    </source>
</evidence>
<dbReference type="AlphaFoldDB" id="A0ABD3NBJ5"/>
<comment type="caution">
    <text evidence="3">The sequence shown here is derived from an EMBL/GenBank/DDBJ whole genome shotgun (WGS) entry which is preliminary data.</text>
</comment>
<keyword evidence="1" id="KW-0812">Transmembrane</keyword>
<protein>
    <recommendedName>
        <fullName evidence="2">GP-PDE domain-containing protein</fullName>
    </recommendedName>
</protein>
<evidence type="ECO:0000313" key="4">
    <source>
        <dbReference type="Proteomes" id="UP001530293"/>
    </source>
</evidence>
<dbReference type="PROSITE" id="PS51704">
    <property type="entry name" value="GP_PDE"/>
    <property type="match status" value="1"/>
</dbReference>
<organism evidence="3 4">
    <name type="scientific">Discostella pseudostelligera</name>
    <dbReference type="NCBI Taxonomy" id="259834"/>
    <lineage>
        <taxon>Eukaryota</taxon>
        <taxon>Sar</taxon>
        <taxon>Stramenopiles</taxon>
        <taxon>Ochrophyta</taxon>
        <taxon>Bacillariophyta</taxon>
        <taxon>Coscinodiscophyceae</taxon>
        <taxon>Thalassiosirophycidae</taxon>
        <taxon>Stephanodiscales</taxon>
        <taxon>Stephanodiscaceae</taxon>
        <taxon>Discostella</taxon>
    </lineage>
</organism>
<dbReference type="Proteomes" id="UP001530293">
    <property type="component" value="Unassembled WGS sequence"/>
</dbReference>